<protein>
    <recommendedName>
        <fullName evidence="3">Helix-turn-helix domain-containing protein</fullName>
    </recommendedName>
</protein>
<keyword evidence="2" id="KW-1185">Reference proteome</keyword>
<comment type="caution">
    <text evidence="1">The sequence shown here is derived from an EMBL/GenBank/DDBJ whole genome shotgun (WGS) entry which is preliminary data.</text>
</comment>
<proteinExistence type="predicted"/>
<sequence length="58" mass="6545">MAIAYDYEGAAAAIGVSVYKIQAAVRENRIAVKYWGKDVLIPHEELERLLAELPEERD</sequence>
<dbReference type="RefSeq" id="WP_179488807.1">
    <property type="nucleotide sequence ID" value="NZ_JACCBV010000001.1"/>
</dbReference>
<dbReference type="Proteomes" id="UP000576969">
    <property type="component" value="Unassembled WGS sequence"/>
</dbReference>
<gene>
    <name evidence="1" type="ORF">BJ991_001480</name>
</gene>
<dbReference type="AlphaFoldDB" id="A0A7Y9GN53"/>
<evidence type="ECO:0008006" key="3">
    <source>
        <dbReference type="Google" id="ProtNLM"/>
    </source>
</evidence>
<reference evidence="1 2" key="1">
    <citation type="submission" date="2020-07" db="EMBL/GenBank/DDBJ databases">
        <title>Sequencing the genomes of 1000 actinobacteria strains.</title>
        <authorList>
            <person name="Klenk H.-P."/>
        </authorList>
    </citation>
    <scope>NUCLEOTIDE SEQUENCE [LARGE SCALE GENOMIC DNA]</scope>
    <source>
        <strain evidence="1 2">DSM 24662</strain>
    </source>
</reference>
<dbReference type="EMBL" id="JACCBV010000001">
    <property type="protein sequence ID" value="NYE19452.1"/>
    <property type="molecule type" value="Genomic_DNA"/>
</dbReference>
<evidence type="ECO:0000313" key="2">
    <source>
        <dbReference type="Proteomes" id="UP000576969"/>
    </source>
</evidence>
<organism evidence="1 2">
    <name type="scientific">Microbacterium immunditiarum</name>
    <dbReference type="NCBI Taxonomy" id="337480"/>
    <lineage>
        <taxon>Bacteria</taxon>
        <taxon>Bacillati</taxon>
        <taxon>Actinomycetota</taxon>
        <taxon>Actinomycetes</taxon>
        <taxon>Micrococcales</taxon>
        <taxon>Microbacteriaceae</taxon>
        <taxon>Microbacterium</taxon>
    </lineage>
</organism>
<name>A0A7Y9GN53_9MICO</name>
<accession>A0A7Y9GN53</accession>
<evidence type="ECO:0000313" key="1">
    <source>
        <dbReference type="EMBL" id="NYE19452.1"/>
    </source>
</evidence>